<evidence type="ECO:0000256" key="2">
    <source>
        <dbReference type="ARBA" id="ARBA00009037"/>
    </source>
</evidence>
<dbReference type="GO" id="GO:1902600">
    <property type="term" value="P:proton transmembrane transport"/>
    <property type="evidence" value="ECO:0007669"/>
    <property type="project" value="UniProtKB-KW"/>
</dbReference>
<evidence type="ECO:0000256" key="12">
    <source>
        <dbReference type="ARBA" id="ARBA00074436"/>
    </source>
</evidence>
<evidence type="ECO:0000256" key="3">
    <source>
        <dbReference type="ARBA" id="ARBA00022692"/>
    </source>
</evidence>
<keyword evidence="19" id="KW-1185">Reference proteome</keyword>
<dbReference type="GO" id="GO:0005789">
    <property type="term" value="C:endoplasmic reticulum membrane"/>
    <property type="evidence" value="ECO:0007669"/>
    <property type="project" value="UniProtKB-SubCell"/>
</dbReference>
<dbReference type="GO" id="GO:0033116">
    <property type="term" value="C:endoplasmic reticulum-Golgi intermediate compartment membrane"/>
    <property type="evidence" value="ECO:0007669"/>
    <property type="project" value="UniProtKB-SubCell"/>
</dbReference>
<dbReference type="GeneID" id="101708965"/>
<name>A0AAX6P1P5_HETGA</name>
<dbReference type="PANTHER" id="PTHR12471:SF3">
    <property type="entry name" value="ATPASE, H+ TRANSPORTING, LYSOSOMAL ACCESSORY PROTEIN 1-LIKE"/>
    <property type="match status" value="1"/>
</dbReference>
<keyword evidence="3 16" id="KW-0812">Transmembrane</keyword>
<evidence type="ECO:0000256" key="1">
    <source>
        <dbReference type="ARBA" id="ARBA00004115"/>
    </source>
</evidence>
<dbReference type="Pfam" id="PF05827">
    <property type="entry name" value="VAS1_LD"/>
    <property type="match status" value="1"/>
</dbReference>
<evidence type="ECO:0000256" key="9">
    <source>
        <dbReference type="ARBA" id="ARBA00029430"/>
    </source>
</evidence>
<dbReference type="KEGG" id="hgl:101708965"/>
<evidence type="ECO:0000259" key="18">
    <source>
        <dbReference type="Pfam" id="PF20520"/>
    </source>
</evidence>
<evidence type="ECO:0000259" key="17">
    <source>
        <dbReference type="Pfam" id="PF05827"/>
    </source>
</evidence>
<gene>
    <name evidence="20" type="primary">Atp6ap1l</name>
</gene>
<keyword evidence="4" id="KW-0813">Transport</keyword>
<dbReference type="Pfam" id="PF20520">
    <property type="entry name" value="Ac45-VOA1_TM"/>
    <property type="match status" value="1"/>
</dbReference>
<evidence type="ECO:0000313" key="19">
    <source>
        <dbReference type="Proteomes" id="UP000694906"/>
    </source>
</evidence>
<evidence type="ECO:0000256" key="10">
    <source>
        <dbReference type="ARBA" id="ARBA00053363"/>
    </source>
</evidence>
<proteinExistence type="inferred from homology"/>
<evidence type="ECO:0000256" key="6">
    <source>
        <dbReference type="ARBA" id="ARBA00023136"/>
    </source>
</evidence>
<dbReference type="InterPro" id="IPR046756">
    <property type="entry name" value="VAS1/VOA1_TM"/>
</dbReference>
<feature type="domain" description="V-type proton ATPase subunit S1/VOA1 transmembrane" evidence="18">
    <location>
        <begin position="390"/>
        <end position="425"/>
    </location>
</feature>
<dbReference type="GO" id="GO:0030665">
    <property type="term" value="C:clathrin-coated vesicle membrane"/>
    <property type="evidence" value="ECO:0007669"/>
    <property type="project" value="UniProtKB-SubCell"/>
</dbReference>
<evidence type="ECO:0000256" key="4">
    <source>
        <dbReference type="ARBA" id="ARBA00022781"/>
    </source>
</evidence>
<feature type="transmembrane region" description="Helical" evidence="16">
    <location>
        <begin position="134"/>
        <end position="156"/>
    </location>
</feature>
<protein>
    <recommendedName>
        <fullName evidence="12">V-type proton ATPase subunit S1</fullName>
    </recommendedName>
    <alternativeName>
        <fullName evidence="14">V-ATPase Ac45 subunit</fullName>
    </alternativeName>
    <alternativeName>
        <fullName evidence="15">V-ATPase S1 accessory protein</fullName>
    </alternativeName>
    <alternativeName>
        <fullName evidence="13">Vacuolar proton pump subunit S1</fullName>
    </alternativeName>
</protein>
<evidence type="ECO:0000256" key="14">
    <source>
        <dbReference type="ARBA" id="ARBA00082646"/>
    </source>
</evidence>
<comment type="similarity">
    <text evidence="2">Belongs to the vacuolar ATPase subunit S1 family.</text>
</comment>
<keyword evidence="5 16" id="KW-1133">Transmembrane helix</keyword>
<reference evidence="20" key="1">
    <citation type="submission" date="2025-08" db="UniProtKB">
        <authorList>
            <consortium name="RefSeq"/>
        </authorList>
    </citation>
    <scope>IDENTIFICATION</scope>
</reference>
<feature type="domain" description="V-type proton ATPase subunit S1 luminal" evidence="17">
    <location>
        <begin position="229"/>
        <end position="373"/>
    </location>
</feature>
<evidence type="ECO:0000256" key="15">
    <source>
        <dbReference type="ARBA" id="ARBA00083572"/>
    </source>
</evidence>
<dbReference type="GO" id="GO:0033176">
    <property type="term" value="C:proton-transporting V-type ATPase complex"/>
    <property type="evidence" value="ECO:0007669"/>
    <property type="project" value="TreeGrafter"/>
</dbReference>
<comment type="subcellular location">
    <subcellularLocation>
        <location evidence="9">Cytoplasmic vesicle</location>
        <location evidence="9">Clathrin-coated vesicle membrane</location>
        <topology evidence="9">Single-pass type I membrane protein</topology>
    </subcellularLocation>
    <subcellularLocation>
        <location evidence="8">Cytoplasmic vesicle</location>
        <location evidence="8">Secretory vesicle</location>
        <location evidence="8">Synaptic vesicle membrane</location>
        <topology evidence="8">Single-pass type I membrane protein</topology>
    </subcellularLocation>
    <subcellularLocation>
        <location evidence="1">Endoplasmic reticulum membrane</location>
        <topology evidence="1">Single-pass type I membrane protein</topology>
    </subcellularLocation>
    <subcellularLocation>
        <location evidence="7">Endoplasmic reticulum-Golgi intermediate compartment membrane</location>
    </subcellularLocation>
</comment>
<feature type="transmembrane region" description="Helical" evidence="16">
    <location>
        <begin position="394"/>
        <end position="418"/>
    </location>
</feature>
<dbReference type="AlphaFoldDB" id="A0AAX6P1P5"/>
<dbReference type="Proteomes" id="UP000694906">
    <property type="component" value="Unplaced"/>
</dbReference>
<dbReference type="RefSeq" id="XP_004841697.2">
    <property type="nucleotide sequence ID" value="XM_004841640.2"/>
</dbReference>
<evidence type="ECO:0000256" key="8">
    <source>
        <dbReference type="ARBA" id="ARBA00029428"/>
    </source>
</evidence>
<evidence type="ECO:0000256" key="5">
    <source>
        <dbReference type="ARBA" id="ARBA00022989"/>
    </source>
</evidence>
<sequence length="470" mass="52258">MSVKNILHRLGGEFNTFLKSSVKNPKSYMTVSKQCNLSQKTGKYIFSNNLLPTTLSMSLIIEHLDNGFLPYSKPYQVPPSLFPTLWVLGKLSFHWLNMLSVTWHEKSCPCCLHYELTDVLGWKKLIDFLMGRKILFIGSFLFLCIGFSLTLEQIFVRKNVSSRTSSNKEVVLKSDQQINGNMKPVQNLTPVPTTQALNYHQGKGGHVDGEHGSAFSPHNPVRVAFDGTPCILFWARRVTVTYQNETWLDLTDGAFGQKATVDARNSNCGGESATLSLKFGDTENQTALAIRFVLSHREPPSQSWFSLRRVEIVLNGSVRAAFSASGVSAPAGRSYRCHRVSSLRQGALLRPGHQGAGAGPWALTLLDLQIQGFAVQGGRFAEARDCAPSWSPAVLLGLAVSLILLLVLAYALHMLIYLRSLDRHYEFITASPAHFPQLRAHRASEEKELLGSQAQESYELQSLQICKIYV</sequence>
<organism evidence="19 20">
    <name type="scientific">Heterocephalus glaber</name>
    <name type="common">Naked mole rat</name>
    <dbReference type="NCBI Taxonomy" id="10181"/>
    <lineage>
        <taxon>Eukaryota</taxon>
        <taxon>Metazoa</taxon>
        <taxon>Chordata</taxon>
        <taxon>Craniata</taxon>
        <taxon>Vertebrata</taxon>
        <taxon>Euteleostomi</taxon>
        <taxon>Mammalia</taxon>
        <taxon>Eutheria</taxon>
        <taxon>Euarchontoglires</taxon>
        <taxon>Glires</taxon>
        <taxon>Rodentia</taxon>
        <taxon>Hystricomorpha</taxon>
        <taxon>Bathyergidae</taxon>
        <taxon>Heterocephalus</taxon>
    </lineage>
</organism>
<keyword evidence="6 16" id="KW-0472">Membrane</keyword>
<dbReference type="GO" id="GO:0001671">
    <property type="term" value="F:ATPase activator activity"/>
    <property type="evidence" value="ECO:0007669"/>
    <property type="project" value="TreeGrafter"/>
</dbReference>
<evidence type="ECO:0000256" key="13">
    <source>
        <dbReference type="ARBA" id="ARBA00082409"/>
    </source>
</evidence>
<dbReference type="FunFam" id="2.40.160.110:FF:000003">
    <property type="entry name" value="ATPase H+ transporting accessory protein 1"/>
    <property type="match status" value="1"/>
</dbReference>
<dbReference type="CTD" id="92270"/>
<evidence type="ECO:0000256" key="11">
    <source>
        <dbReference type="ARBA" id="ARBA00063830"/>
    </source>
</evidence>
<evidence type="ECO:0000256" key="7">
    <source>
        <dbReference type="ARBA" id="ARBA00024187"/>
    </source>
</evidence>
<dbReference type="Gene3D" id="2.40.160.110">
    <property type="match status" value="1"/>
</dbReference>
<keyword evidence="4" id="KW-0375">Hydrogen ion transport</keyword>
<dbReference type="GO" id="GO:0030641">
    <property type="term" value="P:regulation of cellular pH"/>
    <property type="evidence" value="ECO:0007669"/>
    <property type="project" value="TreeGrafter"/>
</dbReference>
<dbReference type="GO" id="GO:0030672">
    <property type="term" value="C:synaptic vesicle membrane"/>
    <property type="evidence" value="ECO:0007669"/>
    <property type="project" value="UniProtKB-SubCell"/>
</dbReference>
<comment type="subunit">
    <text evidence="11">Accessory component of the multisubunit proton-transporting vacuolar (V)-ATPase protein pump. Interacts (via N-terminus) with ATP6AP2 (via N-terminus). Interacts with RNASEK. Interacts with TMEM106B (via C-terminus).</text>
</comment>
<comment type="function">
    <text evidence="10">Accessory subunit of the proton-transporting vacuolar (V)-ATPase protein pump, which is required for luminal acidification of secretory vesicles. Guides the V-type ATPase into specialized subcellular compartments, such as neuroendocrine regulated secretory vesicles or the ruffled border of the osteoclast, thereby regulating its activity. Involved in membrane trafficking and Ca(2+)-dependent membrane fusion. May play a role in the assembly of the V-type ATPase complex. In aerobic conditions, involved in intracellular iron homeostasis, thus triggering the activity of Fe(2+) prolyl hydroxylase (PHD) enzymes, and leading to HIF1A hydroxylation and subsequent proteasomal degradation. In islets of Langerhans cells, may regulate the acidification of dense-core secretory granules.</text>
</comment>
<accession>A0AAX6P1P5</accession>
<keyword evidence="4" id="KW-0406">Ion transport</keyword>
<evidence type="ECO:0000313" key="20">
    <source>
        <dbReference type="RefSeq" id="XP_004841697.2"/>
    </source>
</evidence>
<dbReference type="PANTHER" id="PTHR12471">
    <property type="entry name" value="VACUOLAR ATP SYNTHASE SUBUNIT S1"/>
    <property type="match status" value="1"/>
</dbReference>
<dbReference type="InterPro" id="IPR008388">
    <property type="entry name" value="Ac45_acc_su"/>
</dbReference>
<evidence type="ECO:0000256" key="16">
    <source>
        <dbReference type="SAM" id="Phobius"/>
    </source>
</evidence>
<dbReference type="InterPro" id="IPR046755">
    <property type="entry name" value="VAS1_LD"/>
</dbReference>